<feature type="transmembrane region" description="Helical" evidence="5">
    <location>
        <begin position="55"/>
        <end position="73"/>
    </location>
</feature>
<accession>A0ABV0KNI9</accession>
<comment type="subcellular location">
    <subcellularLocation>
        <location evidence="1">Membrane</location>
    </subcellularLocation>
</comment>
<evidence type="ECO:0000313" key="7">
    <source>
        <dbReference type="Proteomes" id="UP001476950"/>
    </source>
</evidence>
<dbReference type="InterPro" id="IPR005349">
    <property type="entry name" value="TMEM14"/>
</dbReference>
<evidence type="ECO:0000256" key="4">
    <source>
        <dbReference type="ARBA" id="ARBA00023136"/>
    </source>
</evidence>
<dbReference type="EMBL" id="JAMPLM010000022">
    <property type="protein sequence ID" value="MEP1060775.1"/>
    <property type="molecule type" value="Genomic_DNA"/>
</dbReference>
<keyword evidence="2 5" id="KW-0812">Transmembrane</keyword>
<keyword evidence="7" id="KW-1185">Reference proteome</keyword>
<dbReference type="Pfam" id="PF03647">
    <property type="entry name" value="Tmemb_14"/>
    <property type="match status" value="1"/>
</dbReference>
<sequence length="107" mass="11223">MASIIWLILVYALLVAIGGMLGYVKAKSKQSLLSGLGSGVALVIAWYISLQNPTVGLALAAVIALALLVVFALRFRATGKFMPAGLLAILSLVMTVLFVTAFFLPQA</sequence>
<dbReference type="Proteomes" id="UP001476950">
    <property type="component" value="Unassembled WGS sequence"/>
</dbReference>
<feature type="transmembrane region" description="Helical" evidence="5">
    <location>
        <begin position="31"/>
        <end position="49"/>
    </location>
</feature>
<keyword evidence="3 5" id="KW-1133">Transmembrane helix</keyword>
<name>A0ABV0KNI9_9CYAN</name>
<gene>
    <name evidence="6" type="ORF">NDI38_20295</name>
</gene>
<evidence type="ECO:0000256" key="1">
    <source>
        <dbReference type="ARBA" id="ARBA00004370"/>
    </source>
</evidence>
<dbReference type="PANTHER" id="PTHR12668">
    <property type="entry name" value="TRANSMEMBRANE PROTEIN 14, 15"/>
    <property type="match status" value="1"/>
</dbReference>
<keyword evidence="4 5" id="KW-0472">Membrane</keyword>
<dbReference type="RefSeq" id="WP_242033344.1">
    <property type="nucleotide sequence ID" value="NZ_JAMPLM010000022.1"/>
</dbReference>
<comment type="caution">
    <text evidence="6">The sequence shown here is derived from an EMBL/GenBank/DDBJ whole genome shotgun (WGS) entry which is preliminary data.</text>
</comment>
<feature type="transmembrane region" description="Helical" evidence="5">
    <location>
        <begin position="85"/>
        <end position="104"/>
    </location>
</feature>
<evidence type="ECO:0000313" key="6">
    <source>
        <dbReference type="EMBL" id="MEP1060775.1"/>
    </source>
</evidence>
<protein>
    <submittedName>
        <fullName evidence="6">TMEM14 family protein</fullName>
    </submittedName>
</protein>
<dbReference type="PANTHER" id="PTHR12668:SF37">
    <property type="entry name" value="PROTEIN FATTY ACID EXPORT 2, CHLOROPLASTIC"/>
    <property type="match status" value="1"/>
</dbReference>
<dbReference type="InterPro" id="IPR044890">
    <property type="entry name" value="TMEM14_sf"/>
</dbReference>
<reference evidence="6 7" key="1">
    <citation type="submission" date="2022-04" db="EMBL/GenBank/DDBJ databases">
        <title>Positive selection, recombination, and allopatry shape intraspecific diversity of widespread and dominant cyanobacteria.</title>
        <authorList>
            <person name="Wei J."/>
            <person name="Shu W."/>
            <person name="Hu C."/>
        </authorList>
    </citation>
    <scope>NUCLEOTIDE SEQUENCE [LARGE SCALE GENOMIC DNA]</scope>
    <source>
        <strain evidence="6 7">AS-A4</strain>
    </source>
</reference>
<proteinExistence type="predicted"/>
<evidence type="ECO:0000256" key="2">
    <source>
        <dbReference type="ARBA" id="ARBA00022692"/>
    </source>
</evidence>
<organism evidence="6 7">
    <name type="scientific">Stenomitos frigidus AS-A4</name>
    <dbReference type="NCBI Taxonomy" id="2933935"/>
    <lineage>
        <taxon>Bacteria</taxon>
        <taxon>Bacillati</taxon>
        <taxon>Cyanobacteriota</taxon>
        <taxon>Cyanophyceae</taxon>
        <taxon>Leptolyngbyales</taxon>
        <taxon>Leptolyngbyaceae</taxon>
        <taxon>Stenomitos</taxon>
    </lineage>
</organism>
<dbReference type="Gene3D" id="1.10.10.1740">
    <property type="entry name" value="Transmembrane protein 14-like"/>
    <property type="match status" value="1"/>
</dbReference>
<feature type="transmembrane region" description="Helical" evidence="5">
    <location>
        <begin position="6"/>
        <end position="24"/>
    </location>
</feature>
<evidence type="ECO:0000256" key="3">
    <source>
        <dbReference type="ARBA" id="ARBA00022989"/>
    </source>
</evidence>
<evidence type="ECO:0000256" key="5">
    <source>
        <dbReference type="SAM" id="Phobius"/>
    </source>
</evidence>